<organism evidence="2 3">
    <name type="scientific">Diplodia corticola</name>
    <dbReference type="NCBI Taxonomy" id="236234"/>
    <lineage>
        <taxon>Eukaryota</taxon>
        <taxon>Fungi</taxon>
        <taxon>Dikarya</taxon>
        <taxon>Ascomycota</taxon>
        <taxon>Pezizomycotina</taxon>
        <taxon>Dothideomycetes</taxon>
        <taxon>Dothideomycetes incertae sedis</taxon>
        <taxon>Botryosphaeriales</taxon>
        <taxon>Botryosphaeriaceae</taxon>
        <taxon>Diplodia</taxon>
    </lineage>
</organism>
<dbReference type="Proteomes" id="UP000183809">
    <property type="component" value="Unassembled WGS sequence"/>
</dbReference>
<dbReference type="RefSeq" id="XP_020125878.1">
    <property type="nucleotide sequence ID" value="XM_020278972.1"/>
</dbReference>
<name>A0A1J9QNI1_9PEZI</name>
<gene>
    <name evidence="2" type="ORF">BKCO1_7600010</name>
</gene>
<keyword evidence="1" id="KW-0812">Transmembrane</keyword>
<reference evidence="2 3" key="1">
    <citation type="submission" date="2016-10" db="EMBL/GenBank/DDBJ databases">
        <title>Proteomics and genomics reveal pathogen-plant mechanisms compatible with a hemibiotrophic lifestyle of Diplodia corticola.</title>
        <authorList>
            <person name="Fernandes I."/>
            <person name="De Jonge R."/>
            <person name="Van De Peer Y."/>
            <person name="Devreese B."/>
            <person name="Alves A."/>
            <person name="Esteves A.C."/>
        </authorList>
    </citation>
    <scope>NUCLEOTIDE SEQUENCE [LARGE SCALE GENOMIC DNA]</scope>
    <source>
        <strain evidence="2 3">CBS 112549</strain>
    </source>
</reference>
<dbReference type="OrthoDB" id="5342924at2759"/>
<evidence type="ECO:0000256" key="1">
    <source>
        <dbReference type="SAM" id="Phobius"/>
    </source>
</evidence>
<accession>A0A1J9QNI1</accession>
<keyword evidence="1" id="KW-0472">Membrane</keyword>
<protein>
    <submittedName>
        <fullName evidence="2">Uncharacterized protein</fullName>
    </submittedName>
</protein>
<feature type="transmembrane region" description="Helical" evidence="1">
    <location>
        <begin position="111"/>
        <end position="135"/>
    </location>
</feature>
<keyword evidence="1" id="KW-1133">Transmembrane helix</keyword>
<dbReference type="AlphaFoldDB" id="A0A1J9QNI1"/>
<feature type="transmembrane region" description="Helical" evidence="1">
    <location>
        <begin position="517"/>
        <end position="537"/>
    </location>
</feature>
<dbReference type="GeneID" id="31019234"/>
<evidence type="ECO:0000313" key="2">
    <source>
        <dbReference type="EMBL" id="OJD29618.1"/>
    </source>
</evidence>
<dbReference type="EMBL" id="MNUE01000076">
    <property type="protein sequence ID" value="OJD29618.1"/>
    <property type="molecule type" value="Genomic_DNA"/>
</dbReference>
<sequence length="615" mass="67297">MLPALSSLSIHLLPLVATSTIVFLNTGTKYVGIHVSTTWLQFLAKFVELLAQASISGPVYMYLRHELTWSDGLPFGAIFSGLAFRNISYLWSLEFLGSISSTSFRRQGKIIFVIFTIFNILLASAIGPSIAVGLIPRTRDFTVIEQKIWFGVPEGSNALFPSTLSHELVAPECSSMIDTRNVNYSCPSTGWEYLKGFGYFEDSFASRSGATSLEIKAVSFENGDRKAKLSSNTLEDWISKHSNSSKAYTATSLQMFLLSSVVSVWSGAQLVVRDVLRLGMTQAATEVRGKQPISYVECSQSLDMASGPNGSQPLLPSNVSRSSTWSIEWIELDTDLTGLSIGAFVLPPFQAAEAIQFCAVIAGWAESSTFQRASDGFDVAITQSKDISWNGHAAKITKDWAQLLTPTFIDTNISVFDSVMHTLGLSADGDLYTSTIGILVVSGMMNAGYDSGTHWSTLLEYGRHNSEFPPGPFPFVLPPDGSLFAVPDSQTKGKFAATYKFFVNGPLYSTQGLAVKLSLAVLIAYIVYISTFIIYVIGFSRISSSAWDSISELTALALLSKPTEKLQNTSAGIETMELFKEVVKVYAVGWNHLEMVFIEDQEKRATDTVRANKEY</sequence>
<evidence type="ECO:0000313" key="3">
    <source>
        <dbReference type="Proteomes" id="UP000183809"/>
    </source>
</evidence>
<comment type="caution">
    <text evidence="2">The sequence shown here is derived from an EMBL/GenBank/DDBJ whole genome shotgun (WGS) entry which is preliminary data.</text>
</comment>
<keyword evidence="3" id="KW-1185">Reference proteome</keyword>
<proteinExistence type="predicted"/>